<evidence type="ECO:0000256" key="2">
    <source>
        <dbReference type="ARBA" id="ARBA00010401"/>
    </source>
</evidence>
<dbReference type="EMBL" id="GL541744">
    <property type="protein sequence ID" value="KDE03328.1"/>
    <property type="molecule type" value="Genomic_DNA"/>
</dbReference>
<dbReference type="PANTHER" id="PTHR11952:SF2">
    <property type="entry name" value="LD24639P"/>
    <property type="match status" value="1"/>
</dbReference>
<evidence type="ECO:0000256" key="3">
    <source>
        <dbReference type="ARBA" id="ARBA00012457"/>
    </source>
</evidence>
<evidence type="ECO:0000256" key="6">
    <source>
        <dbReference type="ARBA" id="ARBA00048493"/>
    </source>
</evidence>
<dbReference type="InterPro" id="IPR048940">
    <property type="entry name" value="ATG5_HBR"/>
</dbReference>
<accession>U5HGG3</accession>
<evidence type="ECO:0000313" key="10">
    <source>
        <dbReference type="EMBL" id="KDE03328.1"/>
    </source>
</evidence>
<evidence type="ECO:0000259" key="8">
    <source>
        <dbReference type="Pfam" id="PF20637"/>
    </source>
</evidence>
<sequence>MAPLPPTSLAPVGAVSSSLSTSRYLPAKSRASSFTTPSTSTWASSSSAATPSTVTASELRSLVYHGSLPLQIHVAPNELPSNVDPALIAAYYTQASRISYLPLLLHDIKAHFLDLALDQATAATINLHDLWFEYNGVPLKWHWPIGLLYDYHSASSSSSPSTKPTSSSSSPSPTPSSTRASPRSSPTRELLSVPHLSSSSPSSTSSSKLFKPLELPWKLTLHLKDPPKDALLLGNGVEGCRACFMNMVKEADYVRWGSVKRVTNLRKEQQDGLWEGVVNNDLDKFWNIASRLVPPPPPTPTHHNSSSSFTTSSRASAPSSETYNLVKSVPLRLYLPDGGPTRRTMSSPSTATLDSIRARYAAANQSHVLHFYDTLSPTQQDSLLSQLSTIDPERVNRIYAKAREVDASSSSSSSPSESESESITFSPPPRDRVGVITPDSSNSPQVQNWTSQGLSSIRLGQVAILLLAGGQGTRLGSSAPKGCYDIGLPSHKSLFQLQAERIKRLQIVAQEAGGGEGVGEGKNLVWYIMTSGPTRGPTEQFFRENRYFGLEEGQVVFFEQGVLPCLSNDGKILLDTPSSVAVAPDGNGGLYSALDSPLSSTFSTTVLSDLQARGIKYLHAYCVDNCLVRVSDPTFLGYCISQNASCGAKVVTKTQPTESVGVVALKNNRYTVIEYSELPTSLSELRDDKGDLAYRAANIANHFYSLDFLTSIRTFSDQLTYHIATKKIPHISIPSGNLIKPTTPNGIKLELFIFDVFPFVEPTSFALLQVSRTTDFSPLKNAPGTGNDDPFTSRRDLLNEHRRWLIEAGAEVDEGVQVELSALVSYAGEGLEWVKGCKVKRGGRVEKRGDLEGLC</sequence>
<dbReference type="FunFam" id="3.90.550.10:FF:000075">
    <property type="entry name" value="Probable UDP-N-acetylglucosamine pyrophosphorylase"/>
    <property type="match status" value="1"/>
</dbReference>
<reference evidence="10" key="2">
    <citation type="submission" date="2010-11" db="EMBL/GenBank/DDBJ databases">
        <authorList>
            <consortium name="The Broad Institute Genome Sequencing Platform"/>
            <person name="Earl A."/>
            <person name="Ward D."/>
            <person name="Feldgarden M."/>
            <person name="Gevers D."/>
            <person name="Butler R."/>
            <person name="Young S.K."/>
            <person name="Zeng Q."/>
            <person name="Gargeya S."/>
            <person name="Fitzgerald M."/>
            <person name="Haas B."/>
            <person name="Abouelleil A."/>
            <person name="Alvarado L."/>
            <person name="Arachchi H.M."/>
            <person name="Berlin A."/>
            <person name="Brown A."/>
            <person name="Chapman S.B."/>
            <person name="Chen Z."/>
            <person name="Dunbar C."/>
            <person name="Freedman E."/>
            <person name="Gearin G."/>
            <person name="Gellesch M."/>
            <person name="Goldberg J."/>
            <person name="Griggs A."/>
            <person name="Gujja S."/>
            <person name="Heilman E."/>
            <person name="Heiman D."/>
            <person name="Howarth C."/>
            <person name="Larson L."/>
            <person name="Lui A."/>
            <person name="MacDonald P.J.P."/>
            <person name="Mehta T."/>
            <person name="Montmayeur A."/>
            <person name="Murphy C."/>
            <person name="Neiman D."/>
            <person name="Pearson M."/>
            <person name="Priest M."/>
            <person name="Roberts A."/>
            <person name="Saif S."/>
            <person name="Shea T."/>
            <person name="Shenoy N."/>
            <person name="Sisk P."/>
            <person name="Stolte C."/>
            <person name="Sykes S."/>
            <person name="White J."/>
            <person name="Yandava C."/>
            <person name="Wortman J."/>
            <person name="Nusbaum C."/>
            <person name="Birren B."/>
        </authorList>
    </citation>
    <scope>NUCLEOTIDE SEQUENCE</scope>
    <source>
        <strain evidence="10">P1A1 Lamole</strain>
    </source>
</reference>
<dbReference type="EC" id="2.7.7.23" evidence="3"/>
<evidence type="ECO:0000313" key="11">
    <source>
        <dbReference type="EnsemblFungi" id="MVLG_06171T0"/>
    </source>
</evidence>
<dbReference type="InterPro" id="IPR039741">
    <property type="entry name" value="UDP-sugar_pyrophosphorylase"/>
</dbReference>
<dbReference type="Gene3D" id="1.10.246.190">
    <property type="entry name" value="Autophagy protein Apg5, helix rich domain"/>
    <property type="match status" value="1"/>
</dbReference>
<reference evidence="11" key="4">
    <citation type="submission" date="2015-06" db="UniProtKB">
        <authorList>
            <consortium name="EnsemblFungi"/>
        </authorList>
    </citation>
    <scope>IDENTIFICATION</scope>
</reference>
<dbReference type="FunCoup" id="U5HGG3">
    <property type="interactions" value="128"/>
</dbReference>
<dbReference type="Gene3D" id="3.90.550.10">
    <property type="entry name" value="Spore Coat Polysaccharide Biosynthesis Protein SpsA, Chain A"/>
    <property type="match status" value="1"/>
</dbReference>
<evidence type="ECO:0000256" key="5">
    <source>
        <dbReference type="ARBA" id="ARBA00022695"/>
    </source>
</evidence>
<proteinExistence type="inferred from homology"/>
<feature type="domain" description="Autophagy protein ATG5 UblA" evidence="9">
    <location>
        <begin position="63"/>
        <end position="156"/>
    </location>
</feature>
<dbReference type="OrthoDB" id="532420at2759"/>
<dbReference type="Proteomes" id="UP000017200">
    <property type="component" value="Unassembled WGS sequence"/>
</dbReference>
<protein>
    <recommendedName>
        <fullName evidence="3">UDP-N-acetylglucosamine diphosphorylase</fullName>
        <ecNumber evidence="3">2.7.7.23</ecNumber>
    </recommendedName>
</protein>
<keyword evidence="4" id="KW-0808">Transferase</keyword>
<evidence type="ECO:0000259" key="9">
    <source>
        <dbReference type="Pfam" id="PF20638"/>
    </source>
</evidence>
<feature type="compositionally biased region" description="Low complexity" evidence="7">
    <location>
        <begin position="408"/>
        <end position="417"/>
    </location>
</feature>
<comment type="similarity">
    <text evidence="2">Belongs to the UDPGP type 1 family.</text>
</comment>
<dbReference type="HOGENOM" id="CLU_334061_0_0_1"/>
<evidence type="ECO:0000256" key="1">
    <source>
        <dbReference type="ARBA" id="ARBA00005208"/>
    </source>
</evidence>
<dbReference type="InterPro" id="IPR029044">
    <property type="entry name" value="Nucleotide-diphossugar_trans"/>
</dbReference>
<keyword evidence="5" id="KW-0548">Nucleotidyltransferase</keyword>
<evidence type="ECO:0000256" key="7">
    <source>
        <dbReference type="SAM" id="MobiDB-lite"/>
    </source>
</evidence>
<reference evidence="12" key="1">
    <citation type="submission" date="2010-11" db="EMBL/GenBank/DDBJ databases">
        <title>The genome sequence of Microbotryum violaceum strain p1A1 Lamole.</title>
        <authorList>
            <person name="Cuomo C."/>
            <person name="Perlin M."/>
            <person name="Young S.K."/>
            <person name="Zeng Q."/>
            <person name="Gargeya S."/>
            <person name="Alvarado L."/>
            <person name="Berlin A."/>
            <person name="Chapman S.B."/>
            <person name="Chen Z."/>
            <person name="Freedman E."/>
            <person name="Gellesch M."/>
            <person name="Goldberg J."/>
            <person name="Griggs A."/>
            <person name="Gujja S."/>
            <person name="Heilman E."/>
            <person name="Heiman D."/>
            <person name="Howarth C."/>
            <person name="Mehta T."/>
            <person name="Neiman D."/>
            <person name="Pearson M."/>
            <person name="Roberts A."/>
            <person name="Saif S."/>
            <person name="Shea T."/>
            <person name="Shenoy N."/>
            <person name="Sisk P."/>
            <person name="Stolte C."/>
            <person name="Sykes S."/>
            <person name="White J."/>
            <person name="Yandava C."/>
            <person name="Haas B."/>
            <person name="Nusbaum C."/>
            <person name="Birren B."/>
        </authorList>
    </citation>
    <scope>NUCLEOTIDE SEQUENCE [LARGE SCALE GENOMIC DNA]</scope>
    <source>
        <strain evidence="12">p1A1 Lamole</strain>
    </source>
</reference>
<dbReference type="InterPro" id="IPR002618">
    <property type="entry name" value="UDPGP_fam"/>
</dbReference>
<name>U5HGG3_USTV1</name>
<dbReference type="InterPro" id="IPR042526">
    <property type="entry name" value="Atg5_HR"/>
</dbReference>
<feature type="compositionally biased region" description="Polar residues" evidence="7">
    <location>
        <begin position="438"/>
        <end position="448"/>
    </location>
</feature>
<dbReference type="EMBL" id="AEIJ01000691">
    <property type="status" value="NOT_ANNOTATED_CDS"/>
    <property type="molecule type" value="Genomic_DNA"/>
</dbReference>
<dbReference type="InterPro" id="IPR048939">
    <property type="entry name" value="ATG5_UblA"/>
</dbReference>
<gene>
    <name evidence="10" type="ORF">MVLG_06171</name>
</gene>
<feature type="region of interest" description="Disordered" evidence="7">
    <location>
        <begin position="158"/>
        <end position="208"/>
    </location>
</feature>
<organism evidence="10">
    <name type="scientific">Microbotryum lychnidis-dioicae (strain p1A1 Lamole / MvSl-1064)</name>
    <name type="common">Anther smut fungus</name>
    <dbReference type="NCBI Taxonomy" id="683840"/>
    <lineage>
        <taxon>Eukaryota</taxon>
        <taxon>Fungi</taxon>
        <taxon>Dikarya</taxon>
        <taxon>Basidiomycota</taxon>
        <taxon>Pucciniomycotina</taxon>
        <taxon>Microbotryomycetes</taxon>
        <taxon>Microbotryales</taxon>
        <taxon>Microbotryaceae</taxon>
        <taxon>Microbotryum</taxon>
    </lineage>
</organism>
<dbReference type="AlphaFoldDB" id="U5HGG3"/>
<dbReference type="InParanoid" id="U5HGG3"/>
<dbReference type="EnsemblFungi" id="MVLG_06171T0">
    <property type="protein sequence ID" value="MVLG_06171T0"/>
    <property type="gene ID" value="MVLG_06171"/>
</dbReference>
<dbReference type="PANTHER" id="PTHR11952">
    <property type="entry name" value="UDP- GLUCOSE PYROPHOSPHORYLASE"/>
    <property type="match status" value="1"/>
</dbReference>
<keyword evidence="12" id="KW-1185">Reference proteome</keyword>
<comment type="pathway">
    <text evidence="1">Nucleotide-sugar biosynthesis; UDP-N-acetyl-alpha-D-glucosamine biosynthesis; UDP-N-acetyl-alpha-D-glucosamine from N-acetyl-alpha-D-glucosamine 1-phosphate: step 1/1.</text>
</comment>
<dbReference type="Gene3D" id="3.10.20.620">
    <property type="match status" value="1"/>
</dbReference>
<dbReference type="Pfam" id="PF01704">
    <property type="entry name" value="UDPGP"/>
    <property type="match status" value="1"/>
</dbReference>
<dbReference type="Pfam" id="PF20638">
    <property type="entry name" value="ATG5_UblA"/>
    <property type="match status" value="1"/>
</dbReference>
<dbReference type="Pfam" id="PF20637">
    <property type="entry name" value="ATG5_HBR"/>
    <property type="match status" value="1"/>
</dbReference>
<dbReference type="GO" id="GO:0003977">
    <property type="term" value="F:UDP-N-acetylglucosamine diphosphorylase activity"/>
    <property type="evidence" value="ECO:0007669"/>
    <property type="project" value="UniProtKB-EC"/>
</dbReference>
<feature type="compositionally biased region" description="Low complexity" evidence="7">
    <location>
        <begin position="301"/>
        <end position="320"/>
    </location>
</feature>
<dbReference type="CDD" id="cd04193">
    <property type="entry name" value="UDPGlcNAc_PPase"/>
    <property type="match status" value="1"/>
</dbReference>
<evidence type="ECO:0000313" key="12">
    <source>
        <dbReference type="Proteomes" id="UP000017200"/>
    </source>
</evidence>
<comment type="catalytic activity">
    <reaction evidence="6">
        <text>N-acetyl-alpha-D-glucosamine 1-phosphate + UTP + H(+) = UDP-N-acetyl-alpha-D-glucosamine + diphosphate</text>
        <dbReference type="Rhea" id="RHEA:13509"/>
        <dbReference type="ChEBI" id="CHEBI:15378"/>
        <dbReference type="ChEBI" id="CHEBI:33019"/>
        <dbReference type="ChEBI" id="CHEBI:46398"/>
        <dbReference type="ChEBI" id="CHEBI:57705"/>
        <dbReference type="ChEBI" id="CHEBI:57776"/>
        <dbReference type="EC" id="2.7.7.23"/>
    </reaction>
</comment>
<feature type="region of interest" description="Disordered" evidence="7">
    <location>
        <begin position="403"/>
        <end position="448"/>
    </location>
</feature>
<reference evidence="10 12" key="3">
    <citation type="journal article" date="2015" name="BMC Genomics">
        <title>Sex and parasites: genomic and transcriptomic analysis of Microbotryum lychnidis-dioicae, the biotrophic and plant-castrating anther smut fungus.</title>
        <authorList>
            <person name="Perlin M.H."/>
            <person name="Amselem J."/>
            <person name="Fontanillas E."/>
            <person name="Toh S.S."/>
            <person name="Chen Z."/>
            <person name="Goldberg J."/>
            <person name="Duplessis S."/>
            <person name="Henrissat B."/>
            <person name="Young S."/>
            <person name="Zeng Q."/>
            <person name="Aguileta G."/>
            <person name="Petit E."/>
            <person name="Badouin H."/>
            <person name="Andrews J."/>
            <person name="Razeeq D."/>
            <person name="Gabaldon T."/>
            <person name="Quesneville H."/>
            <person name="Giraud T."/>
            <person name="Hood M.E."/>
            <person name="Schultz D.J."/>
            <person name="Cuomo C.A."/>
        </authorList>
    </citation>
    <scope>NUCLEOTIDE SEQUENCE [LARGE SCALE GENOMIC DNA]</scope>
    <source>
        <strain evidence="10">P1A1 Lamole</strain>
        <strain evidence="12">p1A1 Lamole</strain>
    </source>
</reference>
<feature type="domain" description="Autophagy protein ATG5 alpha-helical bundle region" evidence="8">
    <location>
        <begin position="240"/>
        <end position="295"/>
    </location>
</feature>
<evidence type="ECO:0000256" key="4">
    <source>
        <dbReference type="ARBA" id="ARBA00022679"/>
    </source>
</evidence>
<dbReference type="STRING" id="683840.U5HGG3"/>
<dbReference type="GO" id="GO:0006048">
    <property type="term" value="P:UDP-N-acetylglucosamine biosynthetic process"/>
    <property type="evidence" value="ECO:0007669"/>
    <property type="project" value="TreeGrafter"/>
</dbReference>
<dbReference type="InterPro" id="IPR042527">
    <property type="entry name" value="Atg5_UblA_dom_sf"/>
</dbReference>
<feature type="region of interest" description="Disordered" evidence="7">
    <location>
        <begin position="293"/>
        <end position="321"/>
    </location>
</feature>
<dbReference type="SUPFAM" id="SSF53448">
    <property type="entry name" value="Nucleotide-diphospho-sugar transferases"/>
    <property type="match status" value="1"/>
</dbReference>